<name>A0A8J5M6Z5_9STRA</name>
<dbReference type="EMBL" id="JAENGY010000180">
    <property type="protein sequence ID" value="KAG6970449.1"/>
    <property type="molecule type" value="Genomic_DNA"/>
</dbReference>
<proteinExistence type="predicted"/>
<organism evidence="1 2">
    <name type="scientific">Phytophthora aleatoria</name>
    <dbReference type="NCBI Taxonomy" id="2496075"/>
    <lineage>
        <taxon>Eukaryota</taxon>
        <taxon>Sar</taxon>
        <taxon>Stramenopiles</taxon>
        <taxon>Oomycota</taxon>
        <taxon>Peronosporomycetes</taxon>
        <taxon>Peronosporales</taxon>
        <taxon>Peronosporaceae</taxon>
        <taxon>Phytophthora</taxon>
    </lineage>
</organism>
<comment type="caution">
    <text evidence="1">The sequence shown here is derived from an EMBL/GenBank/DDBJ whole genome shotgun (WGS) entry which is preliminary data.</text>
</comment>
<accession>A0A8J5M6Z5</accession>
<gene>
    <name evidence="1" type="ORF">JG688_00004861</name>
</gene>
<protein>
    <submittedName>
        <fullName evidence="1">Uncharacterized protein</fullName>
    </submittedName>
</protein>
<dbReference type="Proteomes" id="UP000709295">
    <property type="component" value="Unassembled WGS sequence"/>
</dbReference>
<evidence type="ECO:0000313" key="2">
    <source>
        <dbReference type="Proteomes" id="UP000709295"/>
    </source>
</evidence>
<keyword evidence="2" id="KW-1185">Reference proteome</keyword>
<sequence>MHNDMVNVIHVDEKNFYKRSKRHITKVTMLAAVAHRVGRVRFRREARNVAFRVVHAGVEG</sequence>
<dbReference type="AlphaFoldDB" id="A0A8J5M6Z5"/>
<reference evidence="1" key="1">
    <citation type="submission" date="2021-01" db="EMBL/GenBank/DDBJ databases">
        <title>Phytophthora aleatoria, a newly-described species from Pinus radiata is distinct from Phytophthora cactorum isolates based on comparative genomics.</title>
        <authorList>
            <person name="Mcdougal R."/>
            <person name="Panda P."/>
            <person name="Williams N."/>
            <person name="Studholme D.J."/>
        </authorList>
    </citation>
    <scope>NUCLEOTIDE SEQUENCE</scope>
    <source>
        <strain evidence="1">NZFS 4037</strain>
    </source>
</reference>
<evidence type="ECO:0000313" key="1">
    <source>
        <dbReference type="EMBL" id="KAG6970449.1"/>
    </source>
</evidence>